<dbReference type="Proteomes" id="UP000091857">
    <property type="component" value="Chromosome 8"/>
</dbReference>
<keyword evidence="2" id="KW-1185">Reference proteome</keyword>
<sequence length="269" mass="31436">MLRAKELRAPLSTLLRRRAFSSAARRFLLLPLFSTPQVYSSNVGNSSFFFSTRENHFLQNSLNFSGKNFCTQSSVKTNTSCWNCNAPPQRSPFLVCESCRTIQPVDQSIDYFQIFGLEKNYKIKDENLERKYKDWQKKLHPDLVHSKSQKEREFAAEQSARVIDAYRTLSDPRLRAIYILKLQGVNVHEEETISEPQLLAEVMEIREAVDEAPDSKALTEIQSQMREKLQHWSDSFANAFQSQKFEEALTCIRRMTYYDRVNEEILKRL</sequence>
<organism evidence="1 2">
    <name type="scientific">Manihot esculenta</name>
    <name type="common">Cassava</name>
    <name type="synonym">Jatropha manihot</name>
    <dbReference type="NCBI Taxonomy" id="3983"/>
    <lineage>
        <taxon>Eukaryota</taxon>
        <taxon>Viridiplantae</taxon>
        <taxon>Streptophyta</taxon>
        <taxon>Embryophyta</taxon>
        <taxon>Tracheophyta</taxon>
        <taxon>Spermatophyta</taxon>
        <taxon>Magnoliopsida</taxon>
        <taxon>eudicotyledons</taxon>
        <taxon>Gunneridae</taxon>
        <taxon>Pentapetalae</taxon>
        <taxon>rosids</taxon>
        <taxon>fabids</taxon>
        <taxon>Malpighiales</taxon>
        <taxon>Euphorbiaceae</taxon>
        <taxon>Crotonoideae</taxon>
        <taxon>Manihoteae</taxon>
        <taxon>Manihot</taxon>
    </lineage>
</organism>
<gene>
    <name evidence="1" type="ORF">MANES_08G036100v8</name>
</gene>
<accession>A0ACB7H9Z7</accession>
<evidence type="ECO:0000313" key="2">
    <source>
        <dbReference type="Proteomes" id="UP000091857"/>
    </source>
</evidence>
<proteinExistence type="predicted"/>
<evidence type="ECO:0000313" key="1">
    <source>
        <dbReference type="EMBL" id="KAG8648764.1"/>
    </source>
</evidence>
<protein>
    <submittedName>
        <fullName evidence="1">Uncharacterized protein</fullName>
    </submittedName>
</protein>
<name>A0ACB7H9Z7_MANES</name>
<dbReference type="EMBL" id="CM004394">
    <property type="protein sequence ID" value="KAG8648764.1"/>
    <property type="molecule type" value="Genomic_DNA"/>
</dbReference>
<comment type="caution">
    <text evidence="1">The sequence shown here is derived from an EMBL/GenBank/DDBJ whole genome shotgun (WGS) entry which is preliminary data.</text>
</comment>
<reference evidence="2" key="1">
    <citation type="journal article" date="2016" name="Nat. Biotechnol.">
        <title>Sequencing wild and cultivated cassava and related species reveals extensive interspecific hybridization and genetic diversity.</title>
        <authorList>
            <person name="Bredeson J.V."/>
            <person name="Lyons J.B."/>
            <person name="Prochnik S.E."/>
            <person name="Wu G.A."/>
            <person name="Ha C.M."/>
            <person name="Edsinger-Gonzales E."/>
            <person name="Grimwood J."/>
            <person name="Schmutz J."/>
            <person name="Rabbi I.Y."/>
            <person name="Egesi C."/>
            <person name="Nauluvula P."/>
            <person name="Lebot V."/>
            <person name="Ndunguru J."/>
            <person name="Mkamilo G."/>
            <person name="Bart R.S."/>
            <person name="Setter T.L."/>
            <person name="Gleadow R.M."/>
            <person name="Kulakow P."/>
            <person name="Ferguson M.E."/>
            <person name="Rounsley S."/>
            <person name="Rokhsar D.S."/>
        </authorList>
    </citation>
    <scope>NUCLEOTIDE SEQUENCE [LARGE SCALE GENOMIC DNA]</scope>
    <source>
        <strain evidence="2">cv. AM560-2</strain>
    </source>
</reference>